<evidence type="ECO:0000259" key="7">
    <source>
        <dbReference type="Pfam" id="PF00593"/>
    </source>
</evidence>
<keyword evidence="2" id="KW-0813">Transport</keyword>
<evidence type="ECO:0000256" key="6">
    <source>
        <dbReference type="ARBA" id="ARBA00023237"/>
    </source>
</evidence>
<evidence type="ECO:0000256" key="4">
    <source>
        <dbReference type="ARBA" id="ARBA00023077"/>
    </source>
</evidence>
<dbReference type="GO" id="GO:0009279">
    <property type="term" value="C:cell outer membrane"/>
    <property type="evidence" value="ECO:0007669"/>
    <property type="project" value="UniProtKB-SubCell"/>
</dbReference>
<sequence>MGNYANPGNYKGEYGFLINKLPYPDLRWEKTTSFDIGTDFAFLDKIRGSLGVYNKLTTDLLATVSFPTSAGVGTMLTNNGSVRTRGFEGEVKYKIVETKDFTWEAGINLTYQRSKIISLPDNGNTNNRQGGQQVWDPNNPTELIWVGGYQEGQEYGAIYTYNAVQIIRDEADMEKYADYVDMFTTKPVYGPNAYANLNASQKAQAQQLAPGDVVWQDVNGDNIINSYDQVKIGNLIPRIMGGFSTTISWKNLSLYGNFDYAGGYMQLNNRLSWYLGMKQGTYNTVKEVWLTWSENNRNAQYHIYQYADQNYKQNY</sequence>
<protein>
    <recommendedName>
        <fullName evidence="7">TonB-dependent receptor-like beta-barrel domain-containing protein</fullName>
    </recommendedName>
</protein>
<dbReference type="InterPro" id="IPR036942">
    <property type="entry name" value="Beta-barrel_TonB_sf"/>
</dbReference>
<dbReference type="Pfam" id="PF00593">
    <property type="entry name" value="TonB_dep_Rec_b-barrel"/>
    <property type="match status" value="1"/>
</dbReference>
<reference evidence="8" key="1">
    <citation type="submission" date="2019-08" db="EMBL/GenBank/DDBJ databases">
        <authorList>
            <person name="Kucharzyk K."/>
            <person name="Murdoch R.W."/>
            <person name="Higgins S."/>
            <person name="Loffler F."/>
        </authorList>
    </citation>
    <scope>NUCLEOTIDE SEQUENCE</scope>
</reference>
<dbReference type="SUPFAM" id="SSF56935">
    <property type="entry name" value="Porins"/>
    <property type="match status" value="1"/>
</dbReference>
<gene>
    <name evidence="8" type="ORF">SDC9_141983</name>
</gene>
<evidence type="ECO:0000313" key="8">
    <source>
        <dbReference type="EMBL" id="MPM94835.1"/>
    </source>
</evidence>
<evidence type="ECO:0000256" key="5">
    <source>
        <dbReference type="ARBA" id="ARBA00023136"/>
    </source>
</evidence>
<organism evidence="8">
    <name type="scientific">bioreactor metagenome</name>
    <dbReference type="NCBI Taxonomy" id="1076179"/>
    <lineage>
        <taxon>unclassified sequences</taxon>
        <taxon>metagenomes</taxon>
        <taxon>ecological metagenomes</taxon>
    </lineage>
</organism>
<keyword evidence="5" id="KW-0472">Membrane</keyword>
<accession>A0A645DZV3</accession>
<dbReference type="Gene3D" id="2.40.170.20">
    <property type="entry name" value="TonB-dependent receptor, beta-barrel domain"/>
    <property type="match status" value="1"/>
</dbReference>
<comment type="subcellular location">
    <subcellularLocation>
        <location evidence="1">Cell outer membrane</location>
        <topology evidence="1">Multi-pass membrane protein</topology>
    </subcellularLocation>
</comment>
<dbReference type="AlphaFoldDB" id="A0A645DZV3"/>
<evidence type="ECO:0000256" key="2">
    <source>
        <dbReference type="ARBA" id="ARBA00022448"/>
    </source>
</evidence>
<dbReference type="InterPro" id="IPR000531">
    <property type="entry name" value="Beta-barrel_TonB"/>
</dbReference>
<evidence type="ECO:0000256" key="3">
    <source>
        <dbReference type="ARBA" id="ARBA00022692"/>
    </source>
</evidence>
<dbReference type="PROSITE" id="PS52016">
    <property type="entry name" value="TONB_DEPENDENT_REC_3"/>
    <property type="match status" value="1"/>
</dbReference>
<keyword evidence="4" id="KW-0798">TonB box</keyword>
<proteinExistence type="predicted"/>
<keyword evidence="6" id="KW-0998">Cell outer membrane</keyword>
<comment type="caution">
    <text evidence="8">The sequence shown here is derived from an EMBL/GenBank/DDBJ whole genome shotgun (WGS) entry which is preliminary data.</text>
</comment>
<dbReference type="EMBL" id="VSSQ01041415">
    <property type="protein sequence ID" value="MPM94835.1"/>
    <property type="molecule type" value="Genomic_DNA"/>
</dbReference>
<feature type="domain" description="TonB-dependent receptor-like beta-barrel" evidence="7">
    <location>
        <begin position="15"/>
        <end position="149"/>
    </location>
</feature>
<dbReference type="InterPro" id="IPR039426">
    <property type="entry name" value="TonB-dep_rcpt-like"/>
</dbReference>
<evidence type="ECO:0000256" key="1">
    <source>
        <dbReference type="ARBA" id="ARBA00004571"/>
    </source>
</evidence>
<keyword evidence="3" id="KW-0812">Transmembrane</keyword>
<name>A0A645DZV3_9ZZZZ</name>